<reference evidence="2" key="1">
    <citation type="submission" date="2022-07" db="EMBL/GenBank/DDBJ databases">
        <title>Phylogenomic reconstructions and comparative analyses of Kickxellomycotina fungi.</title>
        <authorList>
            <person name="Reynolds N.K."/>
            <person name="Stajich J.E."/>
            <person name="Barry K."/>
            <person name="Grigoriev I.V."/>
            <person name="Crous P."/>
            <person name="Smith M.E."/>
        </authorList>
    </citation>
    <scope>NUCLEOTIDE SEQUENCE</scope>
    <source>
        <strain evidence="2">BCRC 34381</strain>
    </source>
</reference>
<dbReference type="InterPro" id="IPR027417">
    <property type="entry name" value="P-loop_NTPase"/>
</dbReference>
<dbReference type="InterPro" id="IPR006551">
    <property type="entry name" value="Polynucleotide_phosphatase"/>
</dbReference>
<comment type="caution">
    <text evidence="2">The sequence shown here is derived from an EMBL/GenBank/DDBJ whole genome shotgun (WGS) entry which is preliminary data.</text>
</comment>
<keyword evidence="3" id="KW-1185">Reference proteome</keyword>
<dbReference type="GO" id="GO:0046403">
    <property type="term" value="F:polynucleotide 3'-phosphatase activity"/>
    <property type="evidence" value="ECO:0007669"/>
    <property type="project" value="TreeGrafter"/>
</dbReference>
<dbReference type="NCBIfam" id="TIGR01662">
    <property type="entry name" value="HAD-SF-IIIA"/>
    <property type="match status" value="1"/>
</dbReference>
<dbReference type="SUPFAM" id="SSF52540">
    <property type="entry name" value="P-loop containing nucleoside triphosphate hydrolases"/>
    <property type="match status" value="1"/>
</dbReference>
<dbReference type="EMBL" id="JANBOI010000007">
    <property type="protein sequence ID" value="KAJ1735961.1"/>
    <property type="molecule type" value="Genomic_DNA"/>
</dbReference>
<organism evidence="2 3">
    <name type="scientific">Coemansia biformis</name>
    <dbReference type="NCBI Taxonomy" id="1286918"/>
    <lineage>
        <taxon>Eukaryota</taxon>
        <taxon>Fungi</taxon>
        <taxon>Fungi incertae sedis</taxon>
        <taxon>Zoopagomycota</taxon>
        <taxon>Kickxellomycotina</taxon>
        <taxon>Kickxellomycetes</taxon>
        <taxon>Kickxellales</taxon>
        <taxon>Kickxellaceae</taxon>
        <taxon>Coemansia</taxon>
    </lineage>
</organism>
<evidence type="ECO:0008006" key="4">
    <source>
        <dbReference type="Google" id="ProtNLM"/>
    </source>
</evidence>
<dbReference type="SUPFAM" id="SSF56784">
    <property type="entry name" value="HAD-like"/>
    <property type="match status" value="1"/>
</dbReference>
<dbReference type="Proteomes" id="UP001143981">
    <property type="component" value="Unassembled WGS sequence"/>
</dbReference>
<dbReference type="GO" id="GO:0046404">
    <property type="term" value="F:ATP-dependent polydeoxyribonucleotide 5'-hydroxyl-kinase activity"/>
    <property type="evidence" value="ECO:0007669"/>
    <property type="project" value="TreeGrafter"/>
</dbReference>
<dbReference type="AlphaFoldDB" id="A0A9W7YI78"/>
<dbReference type="InterPro" id="IPR036412">
    <property type="entry name" value="HAD-like_sf"/>
</dbReference>
<evidence type="ECO:0000313" key="2">
    <source>
        <dbReference type="EMBL" id="KAJ1735961.1"/>
    </source>
</evidence>
<evidence type="ECO:0000256" key="1">
    <source>
        <dbReference type="SAM" id="MobiDB-lite"/>
    </source>
</evidence>
<proteinExistence type="predicted"/>
<dbReference type="OrthoDB" id="19045at2759"/>
<evidence type="ECO:0000313" key="3">
    <source>
        <dbReference type="Proteomes" id="UP001143981"/>
    </source>
</evidence>
<dbReference type="PANTHER" id="PTHR12083">
    <property type="entry name" value="BIFUNCTIONAL POLYNUCLEOTIDE PHOSPHATASE/KINASE"/>
    <property type="match status" value="1"/>
</dbReference>
<dbReference type="GO" id="GO:0006281">
    <property type="term" value="P:DNA repair"/>
    <property type="evidence" value="ECO:0007669"/>
    <property type="project" value="TreeGrafter"/>
</dbReference>
<protein>
    <recommendedName>
        <fullName evidence="4">PNK3P-domain-containing protein</fullName>
    </recommendedName>
</protein>
<dbReference type="Gene3D" id="3.40.50.300">
    <property type="entry name" value="P-loop containing nucleotide triphosphate hydrolases"/>
    <property type="match status" value="1"/>
</dbReference>
<accession>A0A9W7YI78</accession>
<name>A0A9W7YI78_9FUNG</name>
<dbReference type="NCBIfam" id="TIGR01664">
    <property type="entry name" value="DNA-3'-Pase"/>
    <property type="match status" value="1"/>
</dbReference>
<dbReference type="Pfam" id="PF13671">
    <property type="entry name" value="AAA_33"/>
    <property type="match status" value="1"/>
</dbReference>
<feature type="region of interest" description="Disordered" evidence="1">
    <location>
        <begin position="1"/>
        <end position="53"/>
    </location>
</feature>
<sequence>MTRSSAKRCAPDDSPPSQPDRAARGGSKRVQQQQSLGEFFSTKRGRVDGQAVPPGNAVHWRSVGATWVGTWGAPEPAARLAAFDLDGTLICTKSKGRFPKGADDWRFFHPDVPLVLRRMCQQGYRIVVISNQNGLRQAKGTTGLSKKATDFRTKVANIARALGVPLTILVATDKDYMRKPSPGMWSLAQLLNEGAAIDRAASFYVGDAAGRPAGWRPGVEADFSSSDLAFALNVGVPFYTPEEAFAAAVCARPEPLPLPPPTQREIAGLAPSQRNGDPAAHAALLDAVDRHVGKAKEDARGLLAVLVGPPACGKSTFARSHLALRGFERVNMDELKTRKKCTEAVRRALEGSACVVVDNTNPDAASRSPFIELARASGAGCIAIVFSHEPRNLTMHNNSFRAQLAQARYLSSLGPGHTDLGGIPGCDDRVPEVAFHSFFKRLELPSVAEGFQEVICHSFVPTFDTADDERLWNQHY</sequence>
<dbReference type="InterPro" id="IPR023214">
    <property type="entry name" value="HAD_sf"/>
</dbReference>
<dbReference type="Gene3D" id="3.40.50.1000">
    <property type="entry name" value="HAD superfamily/HAD-like"/>
    <property type="match status" value="1"/>
</dbReference>
<gene>
    <name evidence="2" type="ORF">LPJ61_000267</name>
</gene>
<dbReference type="Pfam" id="PF08645">
    <property type="entry name" value="PNK3P"/>
    <property type="match status" value="1"/>
</dbReference>
<dbReference type="InterPro" id="IPR006549">
    <property type="entry name" value="HAD-SF_hydro_IIIA"/>
</dbReference>
<dbReference type="InterPro" id="IPR013954">
    <property type="entry name" value="PNK3P"/>
</dbReference>
<dbReference type="GO" id="GO:0003690">
    <property type="term" value="F:double-stranded DNA binding"/>
    <property type="evidence" value="ECO:0007669"/>
    <property type="project" value="TreeGrafter"/>
</dbReference>
<dbReference type="PANTHER" id="PTHR12083:SF9">
    <property type="entry name" value="BIFUNCTIONAL POLYNUCLEOTIDE PHOSPHATASE_KINASE"/>
    <property type="match status" value="1"/>
</dbReference>